<dbReference type="KEGG" id="dps:DP1193"/>
<sequence>MNTFLDYFFIIFHGGLVIFNLTGWAWRRTRRIHLLTIGLTVLSWFGIGIFYGWGYCPCTDWHWQVKHELGATHLPNSYVKYYVDRLTGLSWDSLLVDAVVLTLGVLAFVLSSWLNIRDHRSQR</sequence>
<dbReference type="RefSeq" id="WP_011188434.1">
    <property type="nucleotide sequence ID" value="NC_006138.1"/>
</dbReference>
<gene>
    <name evidence="2" type="ordered locus">DP1193</name>
</gene>
<evidence type="ECO:0008006" key="4">
    <source>
        <dbReference type="Google" id="ProtNLM"/>
    </source>
</evidence>
<dbReference type="Proteomes" id="UP000000602">
    <property type="component" value="Chromosome"/>
</dbReference>
<evidence type="ECO:0000256" key="1">
    <source>
        <dbReference type="SAM" id="Phobius"/>
    </source>
</evidence>
<dbReference type="eggNOG" id="ENOG5030S3W">
    <property type="taxonomic scope" value="Bacteria"/>
</dbReference>
<keyword evidence="1" id="KW-0472">Membrane</keyword>
<dbReference type="HOGENOM" id="CLU_140372_0_0_7"/>
<reference evidence="3" key="1">
    <citation type="journal article" date="2004" name="Environ. Microbiol.">
        <title>The genome of Desulfotalea psychrophila, a sulfate-reducing bacterium from permanently cold Arctic sediments.</title>
        <authorList>
            <person name="Rabus R."/>
            <person name="Ruepp A."/>
            <person name="Frickey T."/>
            <person name="Rattei T."/>
            <person name="Fartmann B."/>
            <person name="Stark M."/>
            <person name="Bauer M."/>
            <person name="Zibat A."/>
            <person name="Lombardot T."/>
            <person name="Becker I."/>
            <person name="Amann J."/>
            <person name="Gellner K."/>
            <person name="Teeling H."/>
            <person name="Leuschner W.D."/>
            <person name="Gloeckner F.-O."/>
            <person name="Lupas A.N."/>
            <person name="Amann R."/>
            <person name="Klenk H.-P."/>
        </authorList>
    </citation>
    <scope>NUCLEOTIDE SEQUENCE [LARGE SCALE GENOMIC DNA]</scope>
    <source>
        <strain evidence="3">DSM 12343 / LSv54</strain>
    </source>
</reference>
<evidence type="ECO:0000313" key="2">
    <source>
        <dbReference type="EMBL" id="CAG35922.1"/>
    </source>
</evidence>
<accession>Q6AP02</accession>
<feature type="transmembrane region" description="Helical" evidence="1">
    <location>
        <begin position="6"/>
        <end position="26"/>
    </location>
</feature>
<organism evidence="2 3">
    <name type="scientific">Desulfotalea psychrophila (strain LSv54 / DSM 12343)</name>
    <dbReference type="NCBI Taxonomy" id="177439"/>
    <lineage>
        <taxon>Bacteria</taxon>
        <taxon>Pseudomonadati</taxon>
        <taxon>Thermodesulfobacteriota</taxon>
        <taxon>Desulfobulbia</taxon>
        <taxon>Desulfobulbales</taxon>
        <taxon>Desulfocapsaceae</taxon>
        <taxon>Desulfotalea</taxon>
    </lineage>
</organism>
<dbReference type="EMBL" id="CR522870">
    <property type="protein sequence ID" value="CAG35922.1"/>
    <property type="molecule type" value="Genomic_DNA"/>
</dbReference>
<keyword evidence="1" id="KW-0812">Transmembrane</keyword>
<keyword evidence="1" id="KW-1133">Transmembrane helix</keyword>
<evidence type="ECO:0000313" key="3">
    <source>
        <dbReference type="Proteomes" id="UP000000602"/>
    </source>
</evidence>
<feature type="transmembrane region" description="Helical" evidence="1">
    <location>
        <begin position="33"/>
        <end position="53"/>
    </location>
</feature>
<feature type="transmembrane region" description="Helical" evidence="1">
    <location>
        <begin position="94"/>
        <end position="116"/>
    </location>
</feature>
<name>Q6AP02_DESPS</name>
<dbReference type="InterPro" id="IPR021218">
    <property type="entry name" value="DUF2784"/>
</dbReference>
<dbReference type="AlphaFoldDB" id="Q6AP02"/>
<dbReference type="OrthoDB" id="9256101at2"/>
<keyword evidence="3" id="KW-1185">Reference proteome</keyword>
<proteinExistence type="predicted"/>
<protein>
    <recommendedName>
        <fullName evidence="4">DUF2784 domain-containing protein</fullName>
    </recommendedName>
</protein>
<dbReference type="Pfam" id="PF10861">
    <property type="entry name" value="DUF2784"/>
    <property type="match status" value="1"/>
</dbReference>